<dbReference type="Proteomes" id="UP000476176">
    <property type="component" value="Unassembled WGS sequence"/>
</dbReference>
<evidence type="ECO:0000313" key="6">
    <source>
        <dbReference type="Proteomes" id="UP000460718"/>
    </source>
</evidence>
<protein>
    <submittedName>
        <fullName evidence="2">Uncharacterized protein</fullName>
    </submittedName>
</protein>
<organism evidence="2 6">
    <name type="scientific">Phytophthora fragariae</name>
    <dbReference type="NCBI Taxonomy" id="53985"/>
    <lineage>
        <taxon>Eukaryota</taxon>
        <taxon>Sar</taxon>
        <taxon>Stramenopiles</taxon>
        <taxon>Oomycota</taxon>
        <taxon>Peronosporomycetes</taxon>
        <taxon>Peronosporales</taxon>
        <taxon>Peronosporaceae</taxon>
        <taxon>Phytophthora</taxon>
    </lineage>
</organism>
<sequence>MNSWSSRGKRPSQAVRPLLVGATLGATAVAHTAIHEPETRLTAVAVARDEASNAPRHDRRAGGWTPA</sequence>
<name>A0A6A3JVG0_9STRA</name>
<dbReference type="EMBL" id="QXFW01001121">
    <property type="protein sequence ID" value="KAE8996174.1"/>
    <property type="molecule type" value="Genomic_DNA"/>
</dbReference>
<proteinExistence type="predicted"/>
<dbReference type="AlphaFoldDB" id="A0A6A3JVG0"/>
<dbReference type="Proteomes" id="UP000460718">
    <property type="component" value="Unassembled WGS sequence"/>
</dbReference>
<gene>
    <name evidence="4" type="ORF">PF004_g14877</name>
    <name evidence="3" type="ORF">PF006_g26174</name>
    <name evidence="2" type="ORF">PF011_g16011</name>
</gene>
<evidence type="ECO:0000256" key="1">
    <source>
        <dbReference type="SAM" id="MobiDB-lite"/>
    </source>
</evidence>
<evidence type="ECO:0000313" key="4">
    <source>
        <dbReference type="EMBL" id="KAE9215045.1"/>
    </source>
</evidence>
<comment type="caution">
    <text evidence="2">The sequence shown here is derived from an EMBL/GenBank/DDBJ whole genome shotgun (WGS) entry which is preliminary data.</text>
</comment>
<evidence type="ECO:0000313" key="5">
    <source>
        <dbReference type="Proteomes" id="UP000440732"/>
    </source>
</evidence>
<accession>A0A6A3JVG0</accession>
<dbReference type="EMBL" id="QXGC01000968">
    <property type="protein sequence ID" value="KAE9215045.1"/>
    <property type="molecule type" value="Genomic_DNA"/>
</dbReference>
<reference evidence="6 7" key="1">
    <citation type="submission" date="2018-09" db="EMBL/GenBank/DDBJ databases">
        <title>Genomic investigation of the strawberry pathogen Phytophthora fragariae indicates pathogenicity is determined by transcriptional variation in three key races.</title>
        <authorList>
            <person name="Adams T.M."/>
            <person name="Armitage A.D."/>
            <person name="Sobczyk M.K."/>
            <person name="Bates H.J."/>
            <person name="Dunwell J.M."/>
            <person name="Nellist C.F."/>
            <person name="Harrison R.J."/>
        </authorList>
    </citation>
    <scope>NUCLEOTIDE SEQUENCE [LARGE SCALE GENOMIC DNA]</scope>
    <source>
        <strain evidence="4 7">BC-23</strain>
        <strain evidence="3 5">NOV-5</strain>
        <strain evidence="2 6">SCRP245</strain>
    </source>
</reference>
<dbReference type="EMBL" id="QXGA01003236">
    <property type="protein sequence ID" value="KAE9085773.1"/>
    <property type="molecule type" value="Genomic_DNA"/>
</dbReference>
<evidence type="ECO:0000313" key="2">
    <source>
        <dbReference type="EMBL" id="KAE8996174.1"/>
    </source>
</evidence>
<feature type="region of interest" description="Disordered" evidence="1">
    <location>
        <begin position="48"/>
        <end position="67"/>
    </location>
</feature>
<dbReference type="Proteomes" id="UP000440732">
    <property type="component" value="Unassembled WGS sequence"/>
</dbReference>
<evidence type="ECO:0000313" key="7">
    <source>
        <dbReference type="Proteomes" id="UP000476176"/>
    </source>
</evidence>
<evidence type="ECO:0000313" key="3">
    <source>
        <dbReference type="EMBL" id="KAE9085773.1"/>
    </source>
</evidence>